<keyword evidence="5" id="KW-0067">ATP-binding</keyword>
<dbReference type="PANTHER" id="PTHR24348">
    <property type="entry name" value="SERINE/THREONINE-PROTEIN KINASE UNC-51-RELATED"/>
    <property type="match status" value="1"/>
</dbReference>
<dbReference type="GO" id="GO:0010506">
    <property type="term" value="P:regulation of autophagy"/>
    <property type="evidence" value="ECO:0007669"/>
    <property type="project" value="InterPro"/>
</dbReference>
<evidence type="ECO:0000259" key="6">
    <source>
        <dbReference type="PROSITE" id="PS50011"/>
    </source>
</evidence>
<dbReference type="SUPFAM" id="SSF56112">
    <property type="entry name" value="Protein kinase-like (PK-like)"/>
    <property type="match status" value="1"/>
</dbReference>
<evidence type="ECO:0000256" key="4">
    <source>
        <dbReference type="ARBA" id="ARBA00022777"/>
    </source>
</evidence>
<dbReference type="InterPro" id="IPR003409">
    <property type="entry name" value="MORN"/>
</dbReference>
<organism evidence="7 8">
    <name type="scientific">Halteria grandinella</name>
    <dbReference type="NCBI Taxonomy" id="5974"/>
    <lineage>
        <taxon>Eukaryota</taxon>
        <taxon>Sar</taxon>
        <taxon>Alveolata</taxon>
        <taxon>Ciliophora</taxon>
        <taxon>Intramacronucleata</taxon>
        <taxon>Spirotrichea</taxon>
        <taxon>Stichotrichia</taxon>
        <taxon>Sporadotrichida</taxon>
        <taxon>Halteriidae</taxon>
        <taxon>Halteria</taxon>
    </lineage>
</organism>
<keyword evidence="2" id="KW-0677">Repeat</keyword>
<keyword evidence="1" id="KW-0808">Transferase</keyword>
<dbReference type="PROSITE" id="PS50011">
    <property type="entry name" value="PROTEIN_KINASE_DOM"/>
    <property type="match status" value="1"/>
</dbReference>
<dbReference type="EMBL" id="RRYP01007556">
    <property type="protein sequence ID" value="TNV80398.1"/>
    <property type="molecule type" value="Genomic_DNA"/>
</dbReference>
<reference evidence="7" key="1">
    <citation type="submission" date="2019-06" db="EMBL/GenBank/DDBJ databases">
        <authorList>
            <person name="Zheng W."/>
        </authorList>
    </citation>
    <scope>NUCLEOTIDE SEQUENCE</scope>
    <source>
        <strain evidence="7">QDHG01</strain>
    </source>
</reference>
<keyword evidence="8" id="KW-1185">Reference proteome</keyword>
<dbReference type="GO" id="GO:0000045">
    <property type="term" value="P:autophagosome assembly"/>
    <property type="evidence" value="ECO:0007669"/>
    <property type="project" value="TreeGrafter"/>
</dbReference>
<evidence type="ECO:0000256" key="2">
    <source>
        <dbReference type="ARBA" id="ARBA00022737"/>
    </source>
</evidence>
<dbReference type="SMART" id="SM00698">
    <property type="entry name" value="MORN"/>
    <property type="match status" value="3"/>
</dbReference>
<dbReference type="Pfam" id="PF00069">
    <property type="entry name" value="Pkinase"/>
    <property type="match status" value="1"/>
</dbReference>
<sequence length="549" mass="64384">MEPLQQQLVIKQYRTIKKIRVGNFVTVYLAFDEIRHRVCTIKLQKTLNDEYRMCKSNQAFVEEISALTKAKHPFVIDMIESFLWEDENNKMRWCIVLEHADGGNLYDNYIQKKEKVNEKIALNWLAQISLALAHLCTAGLTNFDLSPRNIFLFYEKMSGTVKISGYGYLEEDNEIENPERYLAPEQIEGKNLQMKQTWAIGIIWYELLTGGEHPFETEFNGGYMSRLPRLDFRQNHAMSQVMKALLKLLLLKKPIERISINELLCHRLVKEKIVCFIEHCFVNEQDIEVLISQTKKLFQNIQPPQLEINNGQVEEEKQAQEQMVLPLSHQFEEAKLNELIQKMRQDGHGKLADIIQQDRLLIQRLRERHNLNHTVEWKPFEGVKERQGWADLLPGVYYGQCLKGIRDGYGLLLCSNGDNTSFLFECEWVNGFPSQGKVMLIYDNKWNKYEGKFDEKYLRTGIGIWNNEDGDKYQGQFKLAYRHGSGKYTFANGESYEGQQKNSNWHGNGTWTYSDGTYSVGKWKEDRRVCVHKFYSKDRVFVRQQDYGE</sequence>
<dbReference type="GO" id="GO:0016020">
    <property type="term" value="C:membrane"/>
    <property type="evidence" value="ECO:0007669"/>
    <property type="project" value="TreeGrafter"/>
</dbReference>
<dbReference type="GO" id="GO:0000407">
    <property type="term" value="C:phagophore assembly site"/>
    <property type="evidence" value="ECO:0007669"/>
    <property type="project" value="TreeGrafter"/>
</dbReference>
<accession>A0A8J8NSR4</accession>
<evidence type="ECO:0000313" key="8">
    <source>
        <dbReference type="Proteomes" id="UP000785679"/>
    </source>
</evidence>
<dbReference type="InterPro" id="IPR000719">
    <property type="entry name" value="Prot_kinase_dom"/>
</dbReference>
<dbReference type="GO" id="GO:0004674">
    <property type="term" value="F:protein serine/threonine kinase activity"/>
    <property type="evidence" value="ECO:0007669"/>
    <property type="project" value="InterPro"/>
</dbReference>
<comment type="caution">
    <text evidence="7">The sequence shown here is derived from an EMBL/GenBank/DDBJ whole genome shotgun (WGS) entry which is preliminary data.</text>
</comment>
<evidence type="ECO:0000256" key="5">
    <source>
        <dbReference type="ARBA" id="ARBA00022840"/>
    </source>
</evidence>
<dbReference type="Gene3D" id="2.20.110.10">
    <property type="entry name" value="Histone H3 K4-specific methyltransferase SET7/9 N-terminal domain"/>
    <property type="match status" value="1"/>
</dbReference>
<keyword evidence="3" id="KW-0547">Nucleotide-binding</keyword>
<protein>
    <recommendedName>
        <fullName evidence="6">Protein kinase domain-containing protein</fullName>
    </recommendedName>
</protein>
<evidence type="ECO:0000256" key="3">
    <source>
        <dbReference type="ARBA" id="ARBA00022741"/>
    </source>
</evidence>
<name>A0A8J8NSR4_HALGN</name>
<proteinExistence type="predicted"/>
<dbReference type="Gene3D" id="1.10.510.10">
    <property type="entry name" value="Transferase(Phosphotransferase) domain 1"/>
    <property type="match status" value="1"/>
</dbReference>
<dbReference type="InterPro" id="IPR045269">
    <property type="entry name" value="Atg1-like"/>
</dbReference>
<dbReference type="GO" id="GO:0005776">
    <property type="term" value="C:autophagosome"/>
    <property type="evidence" value="ECO:0007669"/>
    <property type="project" value="TreeGrafter"/>
</dbReference>
<dbReference type="SUPFAM" id="SSF82185">
    <property type="entry name" value="Histone H3 K4-specific methyltransferase SET7/9 N-terminal domain"/>
    <property type="match status" value="1"/>
</dbReference>
<keyword evidence="4" id="KW-0418">Kinase</keyword>
<gene>
    <name evidence="7" type="ORF">FGO68_gene16937</name>
</gene>
<dbReference type="GO" id="GO:0005829">
    <property type="term" value="C:cytosol"/>
    <property type="evidence" value="ECO:0007669"/>
    <property type="project" value="TreeGrafter"/>
</dbReference>
<dbReference type="PANTHER" id="PTHR24348:SF22">
    <property type="entry name" value="NON-SPECIFIC SERINE_THREONINE PROTEIN KINASE"/>
    <property type="match status" value="1"/>
</dbReference>
<evidence type="ECO:0000313" key="7">
    <source>
        <dbReference type="EMBL" id="TNV80398.1"/>
    </source>
</evidence>
<evidence type="ECO:0000256" key="1">
    <source>
        <dbReference type="ARBA" id="ARBA00022679"/>
    </source>
</evidence>
<dbReference type="InterPro" id="IPR011009">
    <property type="entry name" value="Kinase-like_dom_sf"/>
</dbReference>
<dbReference type="Pfam" id="PF02493">
    <property type="entry name" value="MORN"/>
    <property type="match status" value="3"/>
</dbReference>
<feature type="domain" description="Protein kinase" evidence="6">
    <location>
        <begin position="13"/>
        <end position="269"/>
    </location>
</feature>
<dbReference type="Proteomes" id="UP000785679">
    <property type="component" value="Unassembled WGS sequence"/>
</dbReference>
<dbReference type="GO" id="GO:0005524">
    <property type="term" value="F:ATP binding"/>
    <property type="evidence" value="ECO:0007669"/>
    <property type="project" value="UniProtKB-KW"/>
</dbReference>
<dbReference type="AlphaFoldDB" id="A0A8J8NSR4"/>